<dbReference type="OrthoDB" id="96580at2759"/>
<dbReference type="Proteomes" id="UP000018948">
    <property type="component" value="Unassembled WGS sequence"/>
</dbReference>
<accession>W2ZGL9</accession>
<protein>
    <submittedName>
        <fullName evidence="2">Uncharacterized protein</fullName>
    </submittedName>
</protein>
<name>W2ZGL9_PHYNI</name>
<evidence type="ECO:0000313" key="2">
    <source>
        <dbReference type="EMBL" id="ETP46126.1"/>
    </source>
</evidence>
<reference evidence="2 3" key="1">
    <citation type="submission" date="2013-11" db="EMBL/GenBank/DDBJ databases">
        <title>The Genome Sequence of Phytophthora parasitica P10297.</title>
        <authorList>
            <consortium name="The Broad Institute Genomics Platform"/>
            <person name="Russ C."/>
            <person name="Tyler B."/>
            <person name="Panabieres F."/>
            <person name="Shan W."/>
            <person name="Tripathy S."/>
            <person name="Grunwald N."/>
            <person name="Machado M."/>
            <person name="Johnson C.S."/>
            <person name="Walker B."/>
            <person name="Young S.K."/>
            <person name="Zeng Q."/>
            <person name="Gargeya S."/>
            <person name="Fitzgerald M."/>
            <person name="Haas B."/>
            <person name="Abouelleil A."/>
            <person name="Allen A.W."/>
            <person name="Alvarado L."/>
            <person name="Arachchi H.M."/>
            <person name="Berlin A.M."/>
            <person name="Chapman S.B."/>
            <person name="Gainer-Dewar J."/>
            <person name="Goldberg J."/>
            <person name="Griggs A."/>
            <person name="Gujja S."/>
            <person name="Hansen M."/>
            <person name="Howarth C."/>
            <person name="Imamovic A."/>
            <person name="Ireland A."/>
            <person name="Larimer J."/>
            <person name="McCowan C."/>
            <person name="Murphy C."/>
            <person name="Pearson M."/>
            <person name="Poon T.W."/>
            <person name="Priest M."/>
            <person name="Roberts A."/>
            <person name="Saif S."/>
            <person name="Shea T."/>
            <person name="Sisk P."/>
            <person name="Sykes S."/>
            <person name="Wortman J."/>
            <person name="Nusbaum C."/>
            <person name="Birren B."/>
        </authorList>
    </citation>
    <scope>NUCLEOTIDE SEQUENCE [LARGE SCALE GENOMIC DNA]</scope>
    <source>
        <strain evidence="2 3">P10297</strain>
    </source>
</reference>
<evidence type="ECO:0000313" key="3">
    <source>
        <dbReference type="Proteomes" id="UP000018948"/>
    </source>
</evidence>
<proteinExistence type="predicted"/>
<comment type="caution">
    <text evidence="2">The sequence shown here is derived from an EMBL/GenBank/DDBJ whole genome shotgun (WGS) entry which is preliminary data.</text>
</comment>
<feature type="region of interest" description="Disordered" evidence="1">
    <location>
        <begin position="1"/>
        <end position="99"/>
    </location>
</feature>
<dbReference type="EMBL" id="ANIY01001594">
    <property type="protein sequence ID" value="ETP46126.1"/>
    <property type="molecule type" value="Genomic_DNA"/>
</dbReference>
<organism evidence="2 3">
    <name type="scientific">Phytophthora nicotianae P10297</name>
    <dbReference type="NCBI Taxonomy" id="1317064"/>
    <lineage>
        <taxon>Eukaryota</taxon>
        <taxon>Sar</taxon>
        <taxon>Stramenopiles</taxon>
        <taxon>Oomycota</taxon>
        <taxon>Peronosporomycetes</taxon>
        <taxon>Peronosporales</taxon>
        <taxon>Peronosporaceae</taxon>
        <taxon>Phytophthora</taxon>
    </lineage>
</organism>
<evidence type="ECO:0000256" key="1">
    <source>
        <dbReference type="SAM" id="MobiDB-lite"/>
    </source>
</evidence>
<feature type="compositionally biased region" description="Polar residues" evidence="1">
    <location>
        <begin position="71"/>
        <end position="83"/>
    </location>
</feature>
<feature type="compositionally biased region" description="Polar residues" evidence="1">
    <location>
        <begin position="35"/>
        <end position="46"/>
    </location>
</feature>
<sequence>MVARGDNCETDFPGGDDKSSKPSIIPAYINCIPLQGSSSKTQTKPSAGSAGGEELPTEGSKNEENPPPANTQPKQESSNSETTPEAAPEAQSIKCKAPARRLREKISTARVLENAPNVTLPYVIQALPGVKASAESSSTQERAFATKRKNLRIKRRFNGKCFYCKKSVHKVFEWRKKKAHDRCGHVAQAQASDFAFTTESVMTKLAWHVNSSASSHITSVWDKFVSMKD</sequence>
<dbReference type="AlphaFoldDB" id="W2ZGL9"/>
<gene>
    <name evidence="2" type="ORF">F442_07578</name>
</gene>